<dbReference type="EMBL" id="FOFB01000002">
    <property type="protein sequence ID" value="SEP74006.1"/>
    <property type="molecule type" value="Genomic_DNA"/>
</dbReference>
<keyword evidence="3" id="KW-1185">Reference proteome</keyword>
<evidence type="ECO:0000256" key="1">
    <source>
        <dbReference type="SAM" id="Phobius"/>
    </source>
</evidence>
<keyword evidence="1" id="KW-1133">Transmembrane helix</keyword>
<dbReference type="InParanoid" id="A0A1H9AB80"/>
<protein>
    <recommendedName>
        <fullName evidence="4">Zinc-finger domain-containing protein</fullName>
    </recommendedName>
</protein>
<evidence type="ECO:0008006" key="4">
    <source>
        <dbReference type="Google" id="ProtNLM"/>
    </source>
</evidence>
<dbReference type="AlphaFoldDB" id="A0A1H9AB80"/>
<gene>
    <name evidence="2" type="ORF">SAMN05444359_10235</name>
</gene>
<keyword evidence="1" id="KW-0472">Membrane</keyword>
<evidence type="ECO:0000313" key="3">
    <source>
        <dbReference type="Proteomes" id="UP000199021"/>
    </source>
</evidence>
<dbReference type="STRING" id="478744.SAMN05444359_10235"/>
<dbReference type="RefSeq" id="WP_090165232.1">
    <property type="nucleotide sequence ID" value="NZ_FOFB01000002.1"/>
</dbReference>
<evidence type="ECO:0000313" key="2">
    <source>
        <dbReference type="EMBL" id="SEP74006.1"/>
    </source>
</evidence>
<keyword evidence="1" id="KW-0812">Transmembrane</keyword>
<dbReference type="OrthoDB" id="1451921at2"/>
<sequence>MEEQYEKIEGYLGGTLSADERTAFEAALSADAGLRAEVALHRQLAASFADPGELALRETLEELAGEETYQATTVPQEAAVRQLTARRGWLWPVLGLAAIALGAYFFLPAILGSGNTLPSANPELEAIIERGSNPVYDFELSASQLASGGETQLRIEGELFAANLPADSSFVVQVYSSDPEDFPAKPLYSTVVRPVEDKSRPPMGFGGKKAFSVALEAKAPDQSSTYYFVVRDKAGEEVIYAGKVKAQE</sequence>
<feature type="transmembrane region" description="Helical" evidence="1">
    <location>
        <begin position="89"/>
        <end position="111"/>
    </location>
</feature>
<proteinExistence type="predicted"/>
<organism evidence="2 3">
    <name type="scientific">Neolewinella agarilytica</name>
    <dbReference type="NCBI Taxonomy" id="478744"/>
    <lineage>
        <taxon>Bacteria</taxon>
        <taxon>Pseudomonadati</taxon>
        <taxon>Bacteroidota</taxon>
        <taxon>Saprospiria</taxon>
        <taxon>Saprospirales</taxon>
        <taxon>Lewinellaceae</taxon>
        <taxon>Neolewinella</taxon>
    </lineage>
</organism>
<accession>A0A1H9AB80</accession>
<reference evidence="3" key="1">
    <citation type="submission" date="2016-10" db="EMBL/GenBank/DDBJ databases">
        <authorList>
            <person name="Varghese N."/>
            <person name="Submissions S."/>
        </authorList>
    </citation>
    <scope>NUCLEOTIDE SEQUENCE [LARGE SCALE GENOMIC DNA]</scope>
    <source>
        <strain evidence="3">DSM 24740</strain>
    </source>
</reference>
<dbReference type="Proteomes" id="UP000199021">
    <property type="component" value="Unassembled WGS sequence"/>
</dbReference>
<name>A0A1H9AB80_9BACT</name>